<protein>
    <submittedName>
        <fullName evidence="1">Uncharacterized protein</fullName>
    </submittedName>
</protein>
<dbReference type="EMBL" id="CP002116">
    <property type="protein sequence ID" value="ADK83164.1"/>
    <property type="molecule type" value="Genomic_DNA"/>
</dbReference>
<sequence length="49" mass="5520">MSSLLEKLLLFSSSIDLFIRIFAIDGNKKNCTLYTTNIRNTTNYNGGMS</sequence>
<evidence type="ECO:0000313" key="1">
    <source>
        <dbReference type="EMBL" id="ADK83164.1"/>
    </source>
</evidence>
<accession>E1R9J5</accession>
<organism evidence="1 2">
    <name type="scientific">Sediminispirochaeta smaragdinae (strain DSM 11293 / JCM 15392 / SEBR 4228)</name>
    <name type="common">Spirochaeta smaragdinae</name>
    <dbReference type="NCBI Taxonomy" id="573413"/>
    <lineage>
        <taxon>Bacteria</taxon>
        <taxon>Pseudomonadati</taxon>
        <taxon>Spirochaetota</taxon>
        <taxon>Spirochaetia</taxon>
        <taxon>Spirochaetales</taxon>
        <taxon>Spirochaetaceae</taxon>
        <taxon>Sediminispirochaeta</taxon>
    </lineage>
</organism>
<dbReference type="STRING" id="573413.Spirs_4082"/>
<keyword evidence="2" id="KW-1185">Reference proteome</keyword>
<proteinExistence type="predicted"/>
<reference evidence="1 2" key="1">
    <citation type="journal article" date="2010" name="Stand. Genomic Sci.">
        <title>Complete genome sequence of Spirochaeta smaragdinae type strain (SEBR 4228).</title>
        <authorList>
            <person name="Mavromatis K."/>
            <person name="Yasawong M."/>
            <person name="Chertkov O."/>
            <person name="Lapidus A."/>
            <person name="Lucas S."/>
            <person name="Nolan M."/>
            <person name="Del Rio T.G."/>
            <person name="Tice H."/>
            <person name="Cheng J.F."/>
            <person name="Pitluck S."/>
            <person name="Liolios K."/>
            <person name="Ivanova N."/>
            <person name="Tapia R."/>
            <person name="Han C."/>
            <person name="Bruce D."/>
            <person name="Goodwin L."/>
            <person name="Pati A."/>
            <person name="Chen A."/>
            <person name="Palaniappan K."/>
            <person name="Land M."/>
            <person name="Hauser L."/>
            <person name="Chang Y.J."/>
            <person name="Jeffries C.D."/>
            <person name="Detter J.C."/>
            <person name="Rohde M."/>
            <person name="Brambilla E."/>
            <person name="Spring S."/>
            <person name="Goker M."/>
            <person name="Sikorski J."/>
            <person name="Woyke T."/>
            <person name="Bristow J."/>
            <person name="Eisen J.A."/>
            <person name="Markowitz V."/>
            <person name="Hugenholtz P."/>
            <person name="Klenk H.P."/>
            <person name="Kyrpides N.C."/>
        </authorList>
    </citation>
    <scope>NUCLEOTIDE SEQUENCE [LARGE SCALE GENOMIC DNA]</scope>
    <source>
        <strain evidence="2">DSM 11293 / JCM 15392 / SEBR 4228</strain>
    </source>
</reference>
<dbReference type="HOGENOM" id="CLU_3140860_0_0_12"/>
<dbReference type="KEGG" id="ssm:Spirs_4082"/>
<evidence type="ECO:0000313" key="2">
    <source>
        <dbReference type="Proteomes" id="UP000002318"/>
    </source>
</evidence>
<name>E1R9J5_SEDSS</name>
<dbReference type="AlphaFoldDB" id="E1R9J5"/>
<dbReference type="Proteomes" id="UP000002318">
    <property type="component" value="Chromosome"/>
</dbReference>
<gene>
    <name evidence="1" type="ordered locus">Spirs_4082</name>
</gene>